<reference evidence="2 3" key="2">
    <citation type="journal article" date="1998" name="Adv. Virus Res.">
        <title>Viruses in marine brown algae.</title>
        <authorList>
            <person name="Muller D.G."/>
            <person name="Kapp M."/>
            <person name="Knippers R."/>
        </authorList>
    </citation>
    <scope>NUCLEOTIDE SEQUENCE [LARGE SCALE GENOMIC DNA]</scope>
    <source>
        <strain evidence="3">Isolate New Zealand/Kaikoura/1988</strain>
    </source>
</reference>
<reference evidence="2 3" key="1">
    <citation type="journal article" date="1995" name="Virology">
        <title>Coat protein of the Ectocarpus siliculosus virus.</title>
        <authorList>
            <person name="Klein M."/>
            <person name="Lanka S.T."/>
            <person name="Knippers R."/>
            <person name="Muller D.G."/>
        </authorList>
    </citation>
    <scope>NUCLEOTIDE SEQUENCE [LARGE SCALE GENOMIC DNA]</scope>
    <source>
        <strain evidence="3">Isolate New Zealand/Kaikoura/1988</strain>
    </source>
</reference>
<evidence type="ECO:0000313" key="3">
    <source>
        <dbReference type="Proteomes" id="UP000000864"/>
    </source>
</evidence>
<keyword evidence="3" id="KW-1185">Reference proteome</keyword>
<feature type="domain" description="Competence protein CoiA-like N-terminal" evidence="1">
    <location>
        <begin position="22"/>
        <end position="55"/>
    </location>
</feature>
<reference evidence="2 3" key="3">
    <citation type="journal article" date="2000" name="Virology">
        <title>Characterization and immunolocalization of major structural proteins in the brown algal virus EsV-1.</title>
        <authorList>
            <person name="Delaroque N."/>
            <person name="Wolf S."/>
            <person name="Muller D.G."/>
            <person name="Knippers R."/>
        </authorList>
    </citation>
    <scope>NUCLEOTIDE SEQUENCE [LARGE SCALE GENOMIC DNA]</scope>
    <source>
        <strain evidence="3">Isolate New Zealand/Kaikoura/1988</strain>
    </source>
</reference>
<protein>
    <submittedName>
        <fullName evidence="2">EsV-1-12</fullName>
    </submittedName>
</protein>
<dbReference type="Pfam" id="PF25164">
    <property type="entry name" value="CoiA_N"/>
    <property type="match status" value="1"/>
</dbReference>
<organism evidence="2 3">
    <name type="scientific">Ectocarpus siliculosus virus 1 (isolate New Zealand/Kaikoura/1988)</name>
    <name type="common">EsV-1</name>
    <dbReference type="NCBI Taxonomy" id="654926"/>
    <lineage>
        <taxon>Viruses</taxon>
        <taxon>Varidnaviria</taxon>
        <taxon>Bamfordvirae</taxon>
        <taxon>Nucleocytoviricota</taxon>
        <taxon>Megaviricetes</taxon>
        <taxon>Algavirales</taxon>
        <taxon>Phycodnaviridae</taxon>
        <taxon>Phaeovirus</taxon>
        <taxon>Phaeovirus unasiliculosus</taxon>
        <taxon>Ectocarpus siliculosus virus 1</taxon>
    </lineage>
</organism>
<evidence type="ECO:0000259" key="1">
    <source>
        <dbReference type="Pfam" id="PF25164"/>
    </source>
</evidence>
<evidence type="ECO:0000313" key="2">
    <source>
        <dbReference type="EMBL" id="AAK14438.1"/>
    </source>
</evidence>
<dbReference type="EMBL" id="AF204951">
    <property type="protein sequence ID" value="AAK14438.1"/>
    <property type="molecule type" value="Genomic_DNA"/>
</dbReference>
<dbReference type="Proteomes" id="UP000000864">
    <property type="component" value="Segment"/>
</dbReference>
<organismHost>
    <name type="scientific">Ectocarpus siliculosus</name>
    <name type="common">Brown alga</name>
    <name type="synonym">Conferva siliculosa</name>
    <dbReference type="NCBI Taxonomy" id="2880"/>
</organismHost>
<reference evidence="2 3" key="4">
    <citation type="journal article" date="2000" name="Virology">
        <title>The brown algal virus EsV-1 particle contains a putative hybrid histidine kinase.</title>
        <authorList>
            <person name="Delaroque N."/>
            <person name="Wolf S."/>
            <person name="Muller D.G."/>
            <person name="Knippers R."/>
        </authorList>
    </citation>
    <scope>NUCLEOTIDE SEQUENCE [LARGE SCALE GENOMIC DNA]</scope>
    <source>
        <strain evidence="3">Isolate New Zealand/Kaikoura/1988</strain>
    </source>
</reference>
<dbReference type="InterPro" id="IPR057253">
    <property type="entry name" value="CoiA-like_N"/>
</dbReference>
<sequence length="267" mass="30123">MSLLIPVAKNKTGETVTPTCNKEDGPFACLGCAKPLVLRQGQKNQWHFAHHSNNDDECSAGGETYIHLAAKLLLVTYITRFEFASKCGRLRHDHEKQYQGCTAVQEYRYDGVHSADVAVLRDGNLEAIIEVMATHKTEGEPLASRIERVGADNVWGVDAMDVWRQRKRLSLTTDTIHVASLLKLEDCAECAQEGKEAQERREKLMAIEKNKSEAYSQQYNERQNTTVVIIDDNTLRRNGVLMKKFFFKPGDSIDRSYGWMKASEASP</sequence>
<name>Q8QNP7_ESV1K</name>
<dbReference type="KEGG" id="vg:920585"/>
<proteinExistence type="predicted"/>
<gene>
    <name evidence="2" type="primary">ORF 12</name>
</gene>
<accession>Q8QNP7</accession>